<dbReference type="Gene3D" id="1.20.1250.20">
    <property type="entry name" value="MFS general substrate transporter like domains"/>
    <property type="match status" value="1"/>
</dbReference>
<feature type="transmembrane region" description="Helical" evidence="7">
    <location>
        <begin position="51"/>
        <end position="69"/>
    </location>
</feature>
<feature type="transmembrane region" description="Helical" evidence="7">
    <location>
        <begin position="136"/>
        <end position="158"/>
    </location>
</feature>
<feature type="transmembrane region" description="Helical" evidence="7">
    <location>
        <begin position="326"/>
        <end position="349"/>
    </location>
</feature>
<dbReference type="InterPro" id="IPR011701">
    <property type="entry name" value="MFS"/>
</dbReference>
<feature type="transmembrane region" description="Helical" evidence="7">
    <location>
        <begin position="78"/>
        <end position="101"/>
    </location>
</feature>
<comment type="subcellular location">
    <subcellularLocation>
        <location evidence="1">Cell membrane</location>
        <topology evidence="1">Multi-pass membrane protein</topology>
    </subcellularLocation>
</comment>
<evidence type="ECO:0000256" key="2">
    <source>
        <dbReference type="ARBA" id="ARBA00022448"/>
    </source>
</evidence>
<dbReference type="Proteomes" id="UP001595912">
    <property type="component" value="Unassembled WGS sequence"/>
</dbReference>
<dbReference type="EMBL" id="JBHSIU010000066">
    <property type="protein sequence ID" value="MFC5004648.1"/>
    <property type="molecule type" value="Genomic_DNA"/>
</dbReference>
<dbReference type="PANTHER" id="PTHR42718:SF46">
    <property type="entry name" value="BLR6921 PROTEIN"/>
    <property type="match status" value="1"/>
</dbReference>
<keyword evidence="3" id="KW-1003">Cell membrane</keyword>
<dbReference type="Pfam" id="PF07690">
    <property type="entry name" value="MFS_1"/>
    <property type="match status" value="1"/>
</dbReference>
<evidence type="ECO:0000256" key="6">
    <source>
        <dbReference type="ARBA" id="ARBA00023136"/>
    </source>
</evidence>
<accession>A0ABV9W824</accession>
<evidence type="ECO:0000313" key="9">
    <source>
        <dbReference type="EMBL" id="MFC5004648.1"/>
    </source>
</evidence>
<dbReference type="PROSITE" id="PS50850">
    <property type="entry name" value="MFS"/>
    <property type="match status" value="1"/>
</dbReference>
<keyword evidence="5 7" id="KW-1133">Transmembrane helix</keyword>
<keyword evidence="10" id="KW-1185">Reference proteome</keyword>
<dbReference type="PANTHER" id="PTHR42718">
    <property type="entry name" value="MAJOR FACILITATOR SUPERFAMILY MULTIDRUG TRANSPORTER MFSC"/>
    <property type="match status" value="1"/>
</dbReference>
<evidence type="ECO:0000313" key="10">
    <source>
        <dbReference type="Proteomes" id="UP001595912"/>
    </source>
</evidence>
<sequence length="466" mass="48098">MTQAPGGWSRPVALTVAAAFFLEQTDATILATALPAIAHDFGMRPGDVGVALTAYLVTVAALIPVSGWLSDRYGGRRVFLTAVAGFVGASVLCGLSSSLAMLVTGRVIQGVAGAMMVPVGRYIVLSGTAKTDLVRAVAYLTWPALAAPVVAPFVGGVVTQYAGWPWIFFVNVPLGAVLLAVAWRVIPATTPTGRSGLDVPTLLLVVTGVVGLVVGLDLVTDPRRTWAATGLLTVAAAGLGWAVRRARRAPTPMLDLRAFARPTFRASGTGGVAYRTAVASVPFLLPLLLQDGFGWTPVEAGLMVMWVFVGNFAIKPVTTPLLRALGFRPLIAASSAGLAATMVACALITPGTPAWVTAGIFLLSGVFRSVGFTGYNTLQFADVPAEQMNGASTLSSTVTQLANGLGVALAAVCVRAVDATAGYRFALLVMAAVAVLSMAALLRLPPGAAEHVRRPVPTPTARQKVS</sequence>
<feature type="transmembrane region" description="Helical" evidence="7">
    <location>
        <begin position="225"/>
        <end position="243"/>
    </location>
</feature>
<keyword evidence="6 7" id="KW-0472">Membrane</keyword>
<feature type="transmembrane region" description="Helical" evidence="7">
    <location>
        <begin position="423"/>
        <end position="444"/>
    </location>
</feature>
<evidence type="ECO:0000256" key="5">
    <source>
        <dbReference type="ARBA" id="ARBA00022989"/>
    </source>
</evidence>
<keyword evidence="2" id="KW-0813">Transport</keyword>
<comment type="caution">
    <text evidence="9">The sequence shown here is derived from an EMBL/GenBank/DDBJ whole genome shotgun (WGS) entry which is preliminary data.</text>
</comment>
<dbReference type="Gene3D" id="1.20.1720.10">
    <property type="entry name" value="Multidrug resistance protein D"/>
    <property type="match status" value="1"/>
</dbReference>
<dbReference type="SUPFAM" id="SSF103473">
    <property type="entry name" value="MFS general substrate transporter"/>
    <property type="match status" value="1"/>
</dbReference>
<evidence type="ECO:0000256" key="3">
    <source>
        <dbReference type="ARBA" id="ARBA00022475"/>
    </source>
</evidence>
<feature type="transmembrane region" description="Helical" evidence="7">
    <location>
        <begin position="355"/>
        <end position="378"/>
    </location>
</feature>
<feature type="transmembrane region" description="Helical" evidence="7">
    <location>
        <begin position="197"/>
        <end position="219"/>
    </location>
</feature>
<dbReference type="RefSeq" id="WP_380124739.1">
    <property type="nucleotide sequence ID" value="NZ_JBHSIU010000066.1"/>
</dbReference>
<feature type="transmembrane region" description="Helical" evidence="7">
    <location>
        <begin position="164"/>
        <end position="185"/>
    </location>
</feature>
<proteinExistence type="predicted"/>
<protein>
    <submittedName>
        <fullName evidence="9">MFS transporter</fullName>
    </submittedName>
</protein>
<evidence type="ECO:0000256" key="7">
    <source>
        <dbReference type="SAM" id="Phobius"/>
    </source>
</evidence>
<evidence type="ECO:0000256" key="4">
    <source>
        <dbReference type="ARBA" id="ARBA00022692"/>
    </source>
</evidence>
<dbReference type="InterPro" id="IPR036259">
    <property type="entry name" value="MFS_trans_sf"/>
</dbReference>
<evidence type="ECO:0000256" key="1">
    <source>
        <dbReference type="ARBA" id="ARBA00004651"/>
    </source>
</evidence>
<name>A0ABV9W824_9ACTN</name>
<gene>
    <name evidence="9" type="ORF">ACFPIJ_43340</name>
</gene>
<dbReference type="InterPro" id="IPR020846">
    <property type="entry name" value="MFS_dom"/>
</dbReference>
<evidence type="ECO:0000259" key="8">
    <source>
        <dbReference type="PROSITE" id="PS50850"/>
    </source>
</evidence>
<feature type="transmembrane region" description="Helical" evidence="7">
    <location>
        <begin position="264"/>
        <end position="289"/>
    </location>
</feature>
<reference evidence="10" key="1">
    <citation type="journal article" date="2019" name="Int. J. Syst. Evol. Microbiol.">
        <title>The Global Catalogue of Microorganisms (GCM) 10K type strain sequencing project: providing services to taxonomists for standard genome sequencing and annotation.</title>
        <authorList>
            <consortium name="The Broad Institute Genomics Platform"/>
            <consortium name="The Broad Institute Genome Sequencing Center for Infectious Disease"/>
            <person name="Wu L."/>
            <person name="Ma J."/>
        </authorList>
    </citation>
    <scope>NUCLEOTIDE SEQUENCE [LARGE SCALE GENOMIC DNA]</scope>
    <source>
        <strain evidence="10">CGMCC 4.7152</strain>
    </source>
</reference>
<feature type="transmembrane region" description="Helical" evidence="7">
    <location>
        <begin position="107"/>
        <end position="124"/>
    </location>
</feature>
<feature type="transmembrane region" description="Helical" evidence="7">
    <location>
        <begin position="295"/>
        <end position="314"/>
    </location>
</feature>
<keyword evidence="4 7" id="KW-0812">Transmembrane</keyword>
<feature type="domain" description="Major facilitator superfamily (MFS) profile" evidence="8">
    <location>
        <begin position="12"/>
        <end position="449"/>
    </location>
</feature>
<organism evidence="9 10">
    <name type="scientific">Dactylosporangium cerinum</name>
    <dbReference type="NCBI Taxonomy" id="1434730"/>
    <lineage>
        <taxon>Bacteria</taxon>
        <taxon>Bacillati</taxon>
        <taxon>Actinomycetota</taxon>
        <taxon>Actinomycetes</taxon>
        <taxon>Micromonosporales</taxon>
        <taxon>Micromonosporaceae</taxon>
        <taxon>Dactylosporangium</taxon>
    </lineage>
</organism>